<dbReference type="Proteomes" id="UP001064971">
    <property type="component" value="Chromosome"/>
</dbReference>
<organism evidence="2 3">
    <name type="scientific">Deinococcus aetherius</name>
    <dbReference type="NCBI Taxonomy" id="200252"/>
    <lineage>
        <taxon>Bacteria</taxon>
        <taxon>Thermotogati</taxon>
        <taxon>Deinococcota</taxon>
        <taxon>Deinococci</taxon>
        <taxon>Deinococcales</taxon>
        <taxon>Deinococcaceae</taxon>
        <taxon>Deinococcus</taxon>
    </lineage>
</organism>
<gene>
    <name evidence="2" type="ORF">DAETH_30310</name>
</gene>
<name>A0ABN6RI72_9DEIO</name>
<feature type="region of interest" description="Disordered" evidence="1">
    <location>
        <begin position="170"/>
        <end position="196"/>
    </location>
</feature>
<sequence>MTLPDGAFEPGSRAGWRAWLDAHHETEKGVWLVLRKKSAGPVNLSAAEAVEEALCFGWIDSTGRKLDGARSMLYLAPRRPRSGWSAVNKARIERMQAAGQMTPAGQAKIDAAILDGSWTLLDSVDALEVPPDLETALMEETGARERWDAFPRSAKRGILEWITQAKTSATREKRVRETATLAARGERANQWRRGAG</sequence>
<dbReference type="Pfam" id="PF13376">
    <property type="entry name" value="OmdA"/>
    <property type="match status" value="1"/>
</dbReference>
<evidence type="ECO:0000313" key="2">
    <source>
        <dbReference type="EMBL" id="BDP43062.1"/>
    </source>
</evidence>
<protein>
    <recommendedName>
        <fullName evidence="4">YdeI/OmpD-associated family protein</fullName>
    </recommendedName>
</protein>
<dbReference type="RefSeq" id="WP_264775732.1">
    <property type="nucleotide sequence ID" value="NZ_AP026560.1"/>
</dbReference>
<accession>A0ABN6RI72</accession>
<keyword evidence="3" id="KW-1185">Reference proteome</keyword>
<dbReference type="EMBL" id="AP026560">
    <property type="protein sequence ID" value="BDP43062.1"/>
    <property type="molecule type" value="Genomic_DNA"/>
</dbReference>
<evidence type="ECO:0008006" key="4">
    <source>
        <dbReference type="Google" id="ProtNLM"/>
    </source>
</evidence>
<reference evidence="2" key="1">
    <citation type="submission" date="2022-07" db="EMBL/GenBank/DDBJ databases">
        <title>Complete Genome Sequence of the Radioresistant Bacterium Deinococcus aetherius ST0316, Isolated from the Air Dust collected in Lower Stratosphere above Japan.</title>
        <authorList>
            <person name="Satoh K."/>
            <person name="Hagiwara K."/>
            <person name="Katsumata K."/>
            <person name="Kubo A."/>
            <person name="Yokobori S."/>
            <person name="Yamagishi A."/>
            <person name="Oono Y."/>
            <person name="Narumi I."/>
        </authorList>
    </citation>
    <scope>NUCLEOTIDE SEQUENCE</scope>
    <source>
        <strain evidence="2">ST0316</strain>
    </source>
</reference>
<evidence type="ECO:0000256" key="1">
    <source>
        <dbReference type="SAM" id="MobiDB-lite"/>
    </source>
</evidence>
<proteinExistence type="predicted"/>
<evidence type="ECO:0000313" key="3">
    <source>
        <dbReference type="Proteomes" id="UP001064971"/>
    </source>
</evidence>